<dbReference type="AlphaFoldDB" id="A0A2P8CK92"/>
<keyword evidence="3" id="KW-1134">Transmembrane beta strand</keyword>
<evidence type="ECO:0000256" key="8">
    <source>
        <dbReference type="SAM" id="SignalP"/>
    </source>
</evidence>
<keyword evidence="4" id="KW-0812">Transmembrane</keyword>
<protein>
    <submittedName>
        <fullName evidence="9">Long-chain fatty acid transport protein</fullName>
    </submittedName>
</protein>
<organism evidence="9 10">
    <name type="scientific">Prolixibacter denitrificans</name>
    <dbReference type="NCBI Taxonomy" id="1541063"/>
    <lineage>
        <taxon>Bacteria</taxon>
        <taxon>Pseudomonadati</taxon>
        <taxon>Bacteroidota</taxon>
        <taxon>Bacteroidia</taxon>
        <taxon>Marinilabiliales</taxon>
        <taxon>Prolixibacteraceae</taxon>
        <taxon>Prolixibacter</taxon>
    </lineage>
</organism>
<evidence type="ECO:0000256" key="4">
    <source>
        <dbReference type="ARBA" id="ARBA00022692"/>
    </source>
</evidence>
<dbReference type="RefSeq" id="WP_106540437.1">
    <property type="nucleotide sequence ID" value="NZ_BLAU01000001.1"/>
</dbReference>
<comment type="similarity">
    <text evidence="2">Belongs to the OmpP1/FadL family.</text>
</comment>
<keyword evidence="7" id="KW-0998">Cell outer membrane</keyword>
<dbReference type="EMBL" id="PYGC01000001">
    <property type="protein sequence ID" value="PSK85387.1"/>
    <property type="molecule type" value="Genomic_DNA"/>
</dbReference>
<dbReference type="PANTHER" id="PTHR35093:SF8">
    <property type="entry name" value="OUTER MEMBRANE PROTEIN NMB0088-RELATED"/>
    <property type="match status" value="1"/>
</dbReference>
<name>A0A2P8CK92_9BACT</name>
<gene>
    <name evidence="9" type="ORF">CLV93_101343</name>
</gene>
<evidence type="ECO:0000256" key="3">
    <source>
        <dbReference type="ARBA" id="ARBA00022452"/>
    </source>
</evidence>
<dbReference type="GO" id="GO:0015483">
    <property type="term" value="F:long-chain fatty acid transporting porin activity"/>
    <property type="evidence" value="ECO:0007669"/>
    <property type="project" value="TreeGrafter"/>
</dbReference>
<evidence type="ECO:0000256" key="6">
    <source>
        <dbReference type="ARBA" id="ARBA00023136"/>
    </source>
</evidence>
<keyword evidence="6" id="KW-0472">Membrane</keyword>
<proteinExistence type="inferred from homology"/>
<dbReference type="OrthoDB" id="9922at2"/>
<evidence type="ECO:0000256" key="1">
    <source>
        <dbReference type="ARBA" id="ARBA00004571"/>
    </source>
</evidence>
<dbReference type="InterPro" id="IPR005017">
    <property type="entry name" value="OMPP1/FadL/TodX"/>
</dbReference>
<feature type="signal peptide" evidence="8">
    <location>
        <begin position="1"/>
        <end position="24"/>
    </location>
</feature>
<evidence type="ECO:0000256" key="2">
    <source>
        <dbReference type="ARBA" id="ARBA00008163"/>
    </source>
</evidence>
<evidence type="ECO:0000256" key="5">
    <source>
        <dbReference type="ARBA" id="ARBA00022729"/>
    </source>
</evidence>
<dbReference type="Proteomes" id="UP000240621">
    <property type="component" value="Unassembled WGS sequence"/>
</dbReference>
<comment type="caution">
    <text evidence="9">The sequence shown here is derived from an EMBL/GenBank/DDBJ whole genome shotgun (WGS) entry which is preliminary data.</text>
</comment>
<evidence type="ECO:0000313" key="10">
    <source>
        <dbReference type="Proteomes" id="UP000240621"/>
    </source>
</evidence>
<dbReference type="Pfam" id="PF03349">
    <property type="entry name" value="Toluene_X"/>
    <property type="match status" value="1"/>
</dbReference>
<evidence type="ECO:0000313" key="9">
    <source>
        <dbReference type="EMBL" id="PSK85387.1"/>
    </source>
</evidence>
<dbReference type="Gene3D" id="2.40.160.60">
    <property type="entry name" value="Outer membrane protein transport protein (OMPP1/FadL/TodX)"/>
    <property type="match status" value="1"/>
</dbReference>
<evidence type="ECO:0000256" key="7">
    <source>
        <dbReference type="ARBA" id="ARBA00023237"/>
    </source>
</evidence>
<dbReference type="GO" id="GO:0009279">
    <property type="term" value="C:cell outer membrane"/>
    <property type="evidence" value="ECO:0007669"/>
    <property type="project" value="UniProtKB-SubCell"/>
</dbReference>
<comment type="subcellular location">
    <subcellularLocation>
        <location evidence="1">Cell outer membrane</location>
        <topology evidence="1">Multi-pass membrane protein</topology>
    </subcellularLocation>
</comment>
<dbReference type="SUPFAM" id="SSF56935">
    <property type="entry name" value="Porins"/>
    <property type="match status" value="1"/>
</dbReference>
<sequence length="420" mass="45187">MKNRLSKSLLLGLVFLLGSGAAFATDGYFSPGYGTISSGFAGAGTAFYETSLIGGNPAGNVFNSSELSFGIGLFNPNRQYTITGSPSGYQGTFGLTPGTVKSDSKLFIMPNIGKNWKLNENNALTLSIYGNGGMNTNYPTQTFYDQSADHTGVNLMQMYVDLAYSFKLGEKHSLGISALLGAQSFEAKGLASFAPFSTDATKLSGNGTDYSAGVGFKVGYMGELFNGFWLGAKYQSKIYMGAFKDYAGLFAEQGKFEIPSNWSVGVAYHLCSDFTVLADVKQINYTSSKSVSNPMMTATGMNPLGSDNGAGFGWKDMTIYKVGFNYTGIDTWTLRAGYSYGKQPIPASEVMFNILAPAVNESHIALGFSKKINEKGNALNFAFNYALNNKVSGPNPMEVPGQQTIELEMNQLYFEIGFTF</sequence>
<reference evidence="9 10" key="1">
    <citation type="submission" date="2018-03" db="EMBL/GenBank/DDBJ databases">
        <title>Genomic Encyclopedia of Archaeal and Bacterial Type Strains, Phase II (KMG-II): from individual species to whole genera.</title>
        <authorList>
            <person name="Goeker M."/>
        </authorList>
    </citation>
    <scope>NUCLEOTIDE SEQUENCE [LARGE SCALE GENOMIC DNA]</scope>
    <source>
        <strain evidence="9 10">DSM 27267</strain>
    </source>
</reference>
<keyword evidence="5 8" id="KW-0732">Signal</keyword>
<dbReference type="PANTHER" id="PTHR35093">
    <property type="entry name" value="OUTER MEMBRANE PROTEIN NMB0088-RELATED"/>
    <property type="match status" value="1"/>
</dbReference>
<feature type="chain" id="PRO_5015116826" evidence="8">
    <location>
        <begin position="25"/>
        <end position="420"/>
    </location>
</feature>
<accession>A0A2P8CK92</accession>